<protein>
    <recommendedName>
        <fullName evidence="2">Retrotransposon gag domain-containing protein</fullName>
    </recommendedName>
</protein>
<evidence type="ECO:0000313" key="4">
    <source>
        <dbReference type="Proteomes" id="UP001341840"/>
    </source>
</evidence>
<reference evidence="3 4" key="1">
    <citation type="journal article" date="2023" name="Plants (Basel)">
        <title>Bridging the Gap: Combining Genomics and Transcriptomics Approaches to Understand Stylosanthes scabra, an Orphan Legume from the Brazilian Caatinga.</title>
        <authorList>
            <person name="Ferreira-Neto J.R.C."/>
            <person name="da Silva M.D."/>
            <person name="Binneck E."/>
            <person name="de Melo N.F."/>
            <person name="da Silva R.H."/>
            <person name="de Melo A.L.T.M."/>
            <person name="Pandolfi V."/>
            <person name="Bustamante F.O."/>
            <person name="Brasileiro-Vidal A.C."/>
            <person name="Benko-Iseppon A.M."/>
        </authorList>
    </citation>
    <scope>NUCLEOTIDE SEQUENCE [LARGE SCALE GENOMIC DNA]</scope>
    <source>
        <tissue evidence="3">Leaves</tissue>
    </source>
</reference>
<feature type="compositionally biased region" description="Basic and acidic residues" evidence="1">
    <location>
        <begin position="47"/>
        <end position="56"/>
    </location>
</feature>
<comment type="caution">
    <text evidence="3">The sequence shown here is derived from an EMBL/GenBank/DDBJ whole genome shotgun (WGS) entry which is preliminary data.</text>
</comment>
<feature type="domain" description="Retrotransposon gag" evidence="2">
    <location>
        <begin position="101"/>
        <end position="168"/>
    </location>
</feature>
<feature type="region of interest" description="Disordered" evidence="1">
    <location>
        <begin position="44"/>
        <end position="70"/>
    </location>
</feature>
<dbReference type="InterPro" id="IPR005162">
    <property type="entry name" value="Retrotrans_gag_dom"/>
</dbReference>
<proteinExistence type="predicted"/>
<dbReference type="Pfam" id="PF03732">
    <property type="entry name" value="Retrotrans_gag"/>
    <property type="match status" value="1"/>
</dbReference>
<keyword evidence="4" id="KW-1185">Reference proteome</keyword>
<dbReference type="Proteomes" id="UP001341840">
    <property type="component" value="Unassembled WGS sequence"/>
</dbReference>
<sequence length="172" mass="19481">MPSRKRGNRRVTLASPTSNGGQPDLVNAYADIAVAIREPAAAIRESNAARDRERQRNGNGDRNGDGSTTSNYLTTLTDFMRLVSSQFSGTTDPSKADDWFAEHWWKGIQRLLGRVSNVITWDEFRKKFYKKYFAQSARSSKDLGFPQFEQGRLSLAKYIHTIKDLCRLSQLS</sequence>
<evidence type="ECO:0000256" key="1">
    <source>
        <dbReference type="SAM" id="MobiDB-lite"/>
    </source>
</evidence>
<gene>
    <name evidence="3" type="ORF">PIB30_082020</name>
</gene>
<feature type="region of interest" description="Disordered" evidence="1">
    <location>
        <begin position="1"/>
        <end position="24"/>
    </location>
</feature>
<name>A0ABU6XSV6_9FABA</name>
<dbReference type="EMBL" id="JASCZI010212695">
    <property type="protein sequence ID" value="MED6200105.1"/>
    <property type="molecule type" value="Genomic_DNA"/>
</dbReference>
<accession>A0ABU6XSV6</accession>
<evidence type="ECO:0000259" key="2">
    <source>
        <dbReference type="Pfam" id="PF03732"/>
    </source>
</evidence>
<organism evidence="3 4">
    <name type="scientific">Stylosanthes scabra</name>
    <dbReference type="NCBI Taxonomy" id="79078"/>
    <lineage>
        <taxon>Eukaryota</taxon>
        <taxon>Viridiplantae</taxon>
        <taxon>Streptophyta</taxon>
        <taxon>Embryophyta</taxon>
        <taxon>Tracheophyta</taxon>
        <taxon>Spermatophyta</taxon>
        <taxon>Magnoliopsida</taxon>
        <taxon>eudicotyledons</taxon>
        <taxon>Gunneridae</taxon>
        <taxon>Pentapetalae</taxon>
        <taxon>rosids</taxon>
        <taxon>fabids</taxon>
        <taxon>Fabales</taxon>
        <taxon>Fabaceae</taxon>
        <taxon>Papilionoideae</taxon>
        <taxon>50 kb inversion clade</taxon>
        <taxon>dalbergioids sensu lato</taxon>
        <taxon>Dalbergieae</taxon>
        <taxon>Pterocarpus clade</taxon>
        <taxon>Stylosanthes</taxon>
    </lineage>
</organism>
<evidence type="ECO:0000313" key="3">
    <source>
        <dbReference type="EMBL" id="MED6200105.1"/>
    </source>
</evidence>